<keyword evidence="8" id="KW-0234">DNA repair</keyword>
<protein>
    <submittedName>
        <fullName evidence="10">Endonuclease</fullName>
    </submittedName>
</protein>
<dbReference type="Proteomes" id="UP000475928">
    <property type="component" value="Unassembled WGS sequence"/>
</dbReference>
<evidence type="ECO:0000256" key="4">
    <source>
        <dbReference type="ARBA" id="ARBA00022723"/>
    </source>
</evidence>
<keyword evidence="7" id="KW-0460">Magnesium</keyword>
<dbReference type="GO" id="GO:0006281">
    <property type="term" value="P:DNA repair"/>
    <property type="evidence" value="ECO:0007669"/>
    <property type="project" value="UniProtKB-KW"/>
</dbReference>
<accession>A0A6A0B7E5</accession>
<keyword evidence="4" id="KW-0479">Metal-binding</keyword>
<keyword evidence="3" id="KW-0540">Nuclease</keyword>
<evidence type="ECO:0000256" key="6">
    <source>
        <dbReference type="ARBA" id="ARBA00022801"/>
    </source>
</evidence>
<feature type="transmembrane region" description="Helical" evidence="9">
    <location>
        <begin position="12"/>
        <end position="37"/>
    </location>
</feature>
<evidence type="ECO:0000256" key="9">
    <source>
        <dbReference type="SAM" id="Phobius"/>
    </source>
</evidence>
<dbReference type="GO" id="GO:0046872">
    <property type="term" value="F:metal ion binding"/>
    <property type="evidence" value="ECO:0007669"/>
    <property type="project" value="UniProtKB-KW"/>
</dbReference>
<dbReference type="AlphaFoldDB" id="A0A6A0B7E5"/>
<evidence type="ECO:0000313" key="11">
    <source>
        <dbReference type="Proteomes" id="UP000475928"/>
    </source>
</evidence>
<comment type="cofactor">
    <cofactor evidence="2">
        <name>Mg(2+)</name>
        <dbReference type="ChEBI" id="CHEBI:18420"/>
    </cofactor>
</comment>
<dbReference type="GO" id="GO:0004519">
    <property type="term" value="F:endonuclease activity"/>
    <property type="evidence" value="ECO:0007669"/>
    <property type="project" value="UniProtKB-KW"/>
</dbReference>
<sequence>MTFFDIIKVMKTVMKFILALIVLVIIIVAGYIAYVYLQYHRIADDQSLPVKNARQTEQVTANTSCKIMSFNIGYGSYPADYTFFMDGGKEVRARSKQDVLANLTEDNQLMTAENPDFINLQEVDYEGDRSFKVNQPDFFTKKNQDYSSVFANNYDSAYLFYPVTQPIGKAKSGLLTLSKAKVNQARRFSLPIEKNFNKFFDLDRALSVSEISVANGKTLYLYNVHMSAFIKDEVIQKAQLTKLFDNMKQHADAGDYVICGGDYNHVLSGKAHPELTWMKAFPTDKLAKNMRVVAPTNAPSVRSNGTVYGDHSTLGVIDGFLVTDNIKDTSIKTVQNNFKSSDHNPVVMTFELN</sequence>
<evidence type="ECO:0000256" key="7">
    <source>
        <dbReference type="ARBA" id="ARBA00022842"/>
    </source>
</evidence>
<evidence type="ECO:0000256" key="8">
    <source>
        <dbReference type="ARBA" id="ARBA00023204"/>
    </source>
</evidence>
<evidence type="ECO:0000313" key="10">
    <source>
        <dbReference type="EMBL" id="GFH39667.1"/>
    </source>
</evidence>
<keyword evidence="5" id="KW-0227">DNA damage</keyword>
<dbReference type="Gene3D" id="3.60.10.10">
    <property type="entry name" value="Endonuclease/exonuclease/phosphatase"/>
    <property type="match status" value="1"/>
</dbReference>
<dbReference type="InterPro" id="IPR051547">
    <property type="entry name" value="TDP2-like"/>
</dbReference>
<comment type="cofactor">
    <cofactor evidence="1">
        <name>Mn(2+)</name>
        <dbReference type="ChEBI" id="CHEBI:29035"/>
    </cofactor>
</comment>
<dbReference type="EMBL" id="BLLH01000001">
    <property type="protein sequence ID" value="GFH39667.1"/>
    <property type="molecule type" value="Genomic_DNA"/>
</dbReference>
<dbReference type="SUPFAM" id="SSF56219">
    <property type="entry name" value="DNase I-like"/>
    <property type="match status" value="1"/>
</dbReference>
<keyword evidence="9" id="KW-0472">Membrane</keyword>
<comment type="caution">
    <text evidence="10">The sequence shown here is derived from an EMBL/GenBank/DDBJ whole genome shotgun (WGS) entry which is preliminary data.</text>
</comment>
<keyword evidence="10" id="KW-0255">Endonuclease</keyword>
<reference evidence="10 11" key="1">
    <citation type="submission" date="2020-02" db="EMBL/GenBank/DDBJ databases">
        <title>Draft genome sequence of Lactococcus sp. Hs20B0-1.</title>
        <authorList>
            <person name="Noda S."/>
            <person name="Yuki M."/>
            <person name="Ohkuma M."/>
        </authorList>
    </citation>
    <scope>NUCLEOTIDE SEQUENCE [LARGE SCALE GENOMIC DNA]</scope>
    <source>
        <strain evidence="10 11">Hs20B0-1</strain>
    </source>
</reference>
<evidence type="ECO:0000256" key="3">
    <source>
        <dbReference type="ARBA" id="ARBA00022722"/>
    </source>
</evidence>
<dbReference type="GO" id="GO:0016787">
    <property type="term" value="F:hydrolase activity"/>
    <property type="evidence" value="ECO:0007669"/>
    <property type="project" value="UniProtKB-KW"/>
</dbReference>
<gene>
    <name evidence="10" type="primary">yjhA</name>
    <name evidence="10" type="ORF">Hs20B_00650</name>
</gene>
<evidence type="ECO:0000256" key="1">
    <source>
        <dbReference type="ARBA" id="ARBA00001936"/>
    </source>
</evidence>
<keyword evidence="9" id="KW-1133">Transmembrane helix</keyword>
<dbReference type="InterPro" id="IPR036691">
    <property type="entry name" value="Endo/exonu/phosph_ase_sf"/>
</dbReference>
<evidence type="ECO:0000256" key="5">
    <source>
        <dbReference type="ARBA" id="ARBA00022763"/>
    </source>
</evidence>
<organism evidence="10 11">
    <name type="scientific">Pseudolactococcus insecticola</name>
    <dbReference type="NCBI Taxonomy" id="2709158"/>
    <lineage>
        <taxon>Bacteria</taxon>
        <taxon>Bacillati</taxon>
        <taxon>Bacillota</taxon>
        <taxon>Bacilli</taxon>
        <taxon>Lactobacillales</taxon>
        <taxon>Streptococcaceae</taxon>
        <taxon>Pseudolactococcus</taxon>
    </lineage>
</organism>
<keyword evidence="9" id="KW-0812">Transmembrane</keyword>
<evidence type="ECO:0000256" key="2">
    <source>
        <dbReference type="ARBA" id="ARBA00001946"/>
    </source>
</evidence>
<name>A0A6A0B7E5_9LACT</name>
<dbReference type="PANTHER" id="PTHR15822:SF4">
    <property type="entry name" value="TYROSYL-DNA PHOSPHODIESTERASE 2"/>
    <property type="match status" value="1"/>
</dbReference>
<keyword evidence="11" id="KW-1185">Reference proteome</keyword>
<keyword evidence="6" id="KW-0378">Hydrolase</keyword>
<dbReference type="PANTHER" id="PTHR15822">
    <property type="entry name" value="TRAF AND TNF RECEPTOR-ASSOCIATED PROTEIN"/>
    <property type="match status" value="1"/>
</dbReference>
<proteinExistence type="predicted"/>